<dbReference type="AlphaFoldDB" id="A0A4R5L780"/>
<dbReference type="GO" id="GO:0005829">
    <property type="term" value="C:cytosol"/>
    <property type="evidence" value="ECO:0007669"/>
    <property type="project" value="TreeGrafter"/>
</dbReference>
<dbReference type="GO" id="GO:0003677">
    <property type="term" value="F:DNA binding"/>
    <property type="evidence" value="ECO:0007669"/>
    <property type="project" value="UniProtKB-KW"/>
</dbReference>
<proteinExistence type="predicted"/>
<dbReference type="GO" id="GO:0003700">
    <property type="term" value="F:DNA-binding transcription factor activity"/>
    <property type="evidence" value="ECO:0007669"/>
    <property type="project" value="TreeGrafter"/>
</dbReference>
<evidence type="ECO:0000313" key="3">
    <source>
        <dbReference type="EMBL" id="TDG03540.1"/>
    </source>
</evidence>
<comment type="caution">
    <text evidence="3">The sequence shown here is derived from an EMBL/GenBank/DDBJ whole genome shotgun (WGS) entry which is preliminary data.</text>
</comment>
<sequence>MSDEMPVKVGVRLKHTRMLMGMSLKEVASKAGVTEGYLSKVENDVSQPSFATLHRIVQVLGINISALFASAEKGDSNVYIVRKHQRGILPTGHRRTGNRVTLEMLVPSGPEFLLQASIHVIAPKGGSDEKISHKGQEFGFVLEGRLKLLVEDSTHVVETGDSFYFDSELGHRYVNDTDVTTRVLWVNTPPTF</sequence>
<dbReference type="CDD" id="cd00093">
    <property type="entry name" value="HTH_XRE"/>
    <property type="match status" value="1"/>
</dbReference>
<name>A0A4R5L780_9BURK</name>
<dbReference type="PROSITE" id="PS50943">
    <property type="entry name" value="HTH_CROC1"/>
    <property type="match status" value="1"/>
</dbReference>
<keyword evidence="1" id="KW-0238">DNA-binding</keyword>
<evidence type="ECO:0000313" key="4">
    <source>
        <dbReference type="Proteomes" id="UP000295606"/>
    </source>
</evidence>
<reference evidence="3 4" key="1">
    <citation type="submission" date="2019-03" db="EMBL/GenBank/DDBJ databases">
        <title>Paraburkholderia sp. isolated from native Mimosa gymnas in Guartela State Park, Brazil.</title>
        <authorList>
            <person name="Paulitsch F."/>
            <person name="Hungria M."/>
            <person name="Delamuta J.R.M."/>
            <person name="Ribeiro R.A."/>
            <person name="Dall'Agnol R."/>
            <person name="Silva J.S.B."/>
        </authorList>
    </citation>
    <scope>NUCLEOTIDE SEQUENCE [LARGE SCALE GENOMIC DNA]</scope>
    <source>
        <strain evidence="3 4">CNPSo 3008</strain>
    </source>
</reference>
<dbReference type="SMART" id="SM00530">
    <property type="entry name" value="HTH_XRE"/>
    <property type="match status" value="1"/>
</dbReference>
<dbReference type="InterPro" id="IPR011051">
    <property type="entry name" value="RmlC_Cupin_sf"/>
</dbReference>
<dbReference type="SUPFAM" id="SSF51182">
    <property type="entry name" value="RmlC-like cupins"/>
    <property type="match status" value="1"/>
</dbReference>
<dbReference type="InterPro" id="IPR001387">
    <property type="entry name" value="Cro/C1-type_HTH"/>
</dbReference>
<dbReference type="OrthoDB" id="9814751at2"/>
<dbReference type="RefSeq" id="WP_133188190.1">
    <property type="nucleotide sequence ID" value="NZ_SMOD01000039.1"/>
</dbReference>
<protein>
    <submittedName>
        <fullName evidence="3">Cupin domain-containing protein</fullName>
    </submittedName>
</protein>
<organism evidence="3 4">
    <name type="scientific">Paraburkholderia guartelaensis</name>
    <dbReference type="NCBI Taxonomy" id="2546446"/>
    <lineage>
        <taxon>Bacteria</taxon>
        <taxon>Pseudomonadati</taxon>
        <taxon>Pseudomonadota</taxon>
        <taxon>Betaproteobacteria</taxon>
        <taxon>Burkholderiales</taxon>
        <taxon>Burkholderiaceae</taxon>
        <taxon>Paraburkholderia</taxon>
    </lineage>
</organism>
<dbReference type="Gene3D" id="1.10.260.40">
    <property type="entry name" value="lambda repressor-like DNA-binding domains"/>
    <property type="match status" value="1"/>
</dbReference>
<feature type="domain" description="HTH cro/C1-type" evidence="2">
    <location>
        <begin position="13"/>
        <end position="67"/>
    </location>
</feature>
<dbReference type="Pfam" id="PF01381">
    <property type="entry name" value="HTH_3"/>
    <property type="match status" value="1"/>
</dbReference>
<evidence type="ECO:0000256" key="1">
    <source>
        <dbReference type="ARBA" id="ARBA00023125"/>
    </source>
</evidence>
<dbReference type="InterPro" id="IPR014710">
    <property type="entry name" value="RmlC-like_jellyroll"/>
</dbReference>
<dbReference type="InterPro" id="IPR050807">
    <property type="entry name" value="TransReg_Diox_bact_type"/>
</dbReference>
<evidence type="ECO:0000259" key="2">
    <source>
        <dbReference type="PROSITE" id="PS50943"/>
    </source>
</evidence>
<dbReference type="CDD" id="cd02209">
    <property type="entry name" value="cupin_XRE_C"/>
    <property type="match status" value="1"/>
</dbReference>
<dbReference type="EMBL" id="SMOD01000039">
    <property type="protein sequence ID" value="TDG03540.1"/>
    <property type="molecule type" value="Genomic_DNA"/>
</dbReference>
<dbReference type="SUPFAM" id="SSF47413">
    <property type="entry name" value="lambda repressor-like DNA-binding domains"/>
    <property type="match status" value="1"/>
</dbReference>
<dbReference type="PANTHER" id="PTHR46797:SF2">
    <property type="entry name" value="TRANSCRIPTIONAL REGULATOR"/>
    <property type="match status" value="1"/>
</dbReference>
<dbReference type="PANTHER" id="PTHR46797">
    <property type="entry name" value="HTH-TYPE TRANSCRIPTIONAL REGULATOR"/>
    <property type="match status" value="1"/>
</dbReference>
<dbReference type="Proteomes" id="UP000295606">
    <property type="component" value="Unassembled WGS sequence"/>
</dbReference>
<gene>
    <name evidence="3" type="ORF">E1N52_34185</name>
</gene>
<accession>A0A4R5L780</accession>
<dbReference type="Gene3D" id="2.60.120.10">
    <property type="entry name" value="Jelly Rolls"/>
    <property type="match status" value="1"/>
</dbReference>
<dbReference type="InterPro" id="IPR010982">
    <property type="entry name" value="Lambda_DNA-bd_dom_sf"/>
</dbReference>
<dbReference type="InterPro" id="IPR013096">
    <property type="entry name" value="Cupin_2"/>
</dbReference>
<dbReference type="Pfam" id="PF07883">
    <property type="entry name" value="Cupin_2"/>
    <property type="match status" value="1"/>
</dbReference>